<evidence type="ECO:0000256" key="3">
    <source>
        <dbReference type="ARBA" id="ARBA00013061"/>
    </source>
</evidence>
<dbReference type="EC" id="2.7.2.3" evidence="3"/>
<accession>X1UYG2</accession>
<organism evidence="8">
    <name type="scientific">marine sediment metagenome</name>
    <dbReference type="NCBI Taxonomy" id="412755"/>
    <lineage>
        <taxon>unclassified sequences</taxon>
        <taxon>metagenomes</taxon>
        <taxon>ecological metagenomes</taxon>
    </lineage>
</organism>
<dbReference type="InterPro" id="IPR001576">
    <property type="entry name" value="Phosphoglycerate_kinase"/>
</dbReference>
<dbReference type="GO" id="GO:0006094">
    <property type="term" value="P:gluconeogenesis"/>
    <property type="evidence" value="ECO:0007669"/>
    <property type="project" value="TreeGrafter"/>
</dbReference>
<comment type="catalytic activity">
    <reaction evidence="1">
        <text>(2R)-3-phosphoglycerate + ATP = (2R)-3-phospho-glyceroyl phosphate + ADP</text>
        <dbReference type="Rhea" id="RHEA:14801"/>
        <dbReference type="ChEBI" id="CHEBI:30616"/>
        <dbReference type="ChEBI" id="CHEBI:57604"/>
        <dbReference type="ChEBI" id="CHEBI:58272"/>
        <dbReference type="ChEBI" id="CHEBI:456216"/>
        <dbReference type="EC" id="2.7.2.3"/>
    </reaction>
</comment>
<dbReference type="InterPro" id="IPR036043">
    <property type="entry name" value="Phosphoglycerate_kinase_sf"/>
</dbReference>
<dbReference type="Pfam" id="PF00162">
    <property type="entry name" value="PGK"/>
    <property type="match status" value="1"/>
</dbReference>
<dbReference type="PROSITE" id="PS00111">
    <property type="entry name" value="PGLYCERATE_KINASE"/>
    <property type="match status" value="1"/>
</dbReference>
<dbReference type="Gene3D" id="3.40.50.1260">
    <property type="entry name" value="Phosphoglycerate kinase, N-terminal domain"/>
    <property type="match status" value="2"/>
</dbReference>
<keyword evidence="6" id="KW-0418">Kinase</keyword>
<evidence type="ECO:0000256" key="5">
    <source>
        <dbReference type="ARBA" id="ARBA00022741"/>
    </source>
</evidence>
<dbReference type="PANTHER" id="PTHR11406:SF23">
    <property type="entry name" value="PHOSPHOGLYCERATE KINASE 1, CHLOROPLASTIC-RELATED"/>
    <property type="match status" value="1"/>
</dbReference>
<comment type="similarity">
    <text evidence="2">Belongs to the phosphoglycerate kinase family.</text>
</comment>
<proteinExistence type="inferred from homology"/>
<dbReference type="GO" id="GO:0006096">
    <property type="term" value="P:glycolytic process"/>
    <property type="evidence" value="ECO:0007669"/>
    <property type="project" value="InterPro"/>
</dbReference>
<name>X1UYG2_9ZZZZ</name>
<dbReference type="InterPro" id="IPR015824">
    <property type="entry name" value="Phosphoglycerate_kinase_N"/>
</dbReference>
<dbReference type="EMBL" id="BARW01016981">
    <property type="protein sequence ID" value="GAI97419.1"/>
    <property type="molecule type" value="Genomic_DNA"/>
</dbReference>
<dbReference type="GO" id="GO:0004618">
    <property type="term" value="F:phosphoglycerate kinase activity"/>
    <property type="evidence" value="ECO:0007669"/>
    <property type="project" value="UniProtKB-EC"/>
</dbReference>
<dbReference type="FunFam" id="3.40.50.1260:FF:000006">
    <property type="entry name" value="Phosphoglycerate kinase"/>
    <property type="match status" value="1"/>
</dbReference>
<evidence type="ECO:0000256" key="7">
    <source>
        <dbReference type="ARBA" id="ARBA00022840"/>
    </source>
</evidence>
<keyword evidence="5" id="KW-0547">Nucleotide-binding</keyword>
<evidence type="ECO:0000256" key="1">
    <source>
        <dbReference type="ARBA" id="ARBA00000642"/>
    </source>
</evidence>
<dbReference type="SUPFAM" id="SSF53748">
    <property type="entry name" value="Phosphoglycerate kinase"/>
    <property type="match status" value="1"/>
</dbReference>
<keyword evidence="7" id="KW-0067">ATP-binding</keyword>
<evidence type="ECO:0000256" key="4">
    <source>
        <dbReference type="ARBA" id="ARBA00022679"/>
    </source>
</evidence>
<dbReference type="GO" id="GO:0005524">
    <property type="term" value="F:ATP binding"/>
    <property type="evidence" value="ECO:0007669"/>
    <property type="project" value="UniProtKB-KW"/>
</dbReference>
<comment type="caution">
    <text evidence="8">The sequence shown here is derived from an EMBL/GenBank/DDBJ whole genome shotgun (WGS) entry which is preliminary data.</text>
</comment>
<sequence length="271" mass="29587">MDKMTVRDIEVSNKRVLVRVDFNVPLDEETGVIADDSRIRAALPTIEYLIDRRAKVILCSHLGRPKGKVVDKLRLAVVAQRLSQILGRQVAFTKDCTGPDVEKVVEKSKNGDVLLLENIRFHPEEERNDASFAQALARLADIYVNDAFGAVHRSHASIVSVTEYLTAVAGLLLEKEIEVLGGIIDNPAHPFAALLGGAKISDKVGMIETIISKVDYILIGGGIAATFLKAKSYEVGLSLIEQDRLDLAAKLMEDATKRGVRLLLPVDVVVA</sequence>
<dbReference type="GO" id="GO:0005829">
    <property type="term" value="C:cytosol"/>
    <property type="evidence" value="ECO:0007669"/>
    <property type="project" value="TreeGrafter"/>
</dbReference>
<protein>
    <recommendedName>
        <fullName evidence="3">phosphoglycerate kinase</fullName>
        <ecNumber evidence="3">2.7.2.3</ecNumber>
    </recommendedName>
</protein>
<evidence type="ECO:0000256" key="2">
    <source>
        <dbReference type="ARBA" id="ARBA00008982"/>
    </source>
</evidence>
<dbReference type="PANTHER" id="PTHR11406">
    <property type="entry name" value="PHOSPHOGLYCERATE KINASE"/>
    <property type="match status" value="1"/>
</dbReference>
<reference evidence="8" key="1">
    <citation type="journal article" date="2014" name="Front. Microbiol.">
        <title>High frequency of phylogenetically diverse reductive dehalogenase-homologous genes in deep subseafloor sedimentary metagenomes.</title>
        <authorList>
            <person name="Kawai M."/>
            <person name="Futagami T."/>
            <person name="Toyoda A."/>
            <person name="Takaki Y."/>
            <person name="Nishi S."/>
            <person name="Hori S."/>
            <person name="Arai W."/>
            <person name="Tsubouchi T."/>
            <person name="Morono Y."/>
            <person name="Uchiyama I."/>
            <person name="Ito T."/>
            <person name="Fujiyama A."/>
            <person name="Inagaki F."/>
            <person name="Takami H."/>
        </authorList>
    </citation>
    <scope>NUCLEOTIDE SEQUENCE</scope>
    <source>
        <strain evidence="8">Expedition CK06-06</strain>
    </source>
</reference>
<dbReference type="PRINTS" id="PR00477">
    <property type="entry name" value="PHGLYCKINASE"/>
</dbReference>
<dbReference type="InterPro" id="IPR015911">
    <property type="entry name" value="Phosphoglycerate_kinase_CS"/>
</dbReference>
<gene>
    <name evidence="8" type="ORF">S12H4_29437</name>
</gene>
<feature type="non-terminal residue" evidence="8">
    <location>
        <position position="271"/>
    </location>
</feature>
<dbReference type="GO" id="GO:0043531">
    <property type="term" value="F:ADP binding"/>
    <property type="evidence" value="ECO:0007669"/>
    <property type="project" value="TreeGrafter"/>
</dbReference>
<keyword evidence="4" id="KW-0808">Transferase</keyword>
<evidence type="ECO:0000256" key="6">
    <source>
        <dbReference type="ARBA" id="ARBA00022777"/>
    </source>
</evidence>
<dbReference type="AlphaFoldDB" id="X1UYG2"/>
<evidence type="ECO:0000313" key="8">
    <source>
        <dbReference type="EMBL" id="GAI97419.1"/>
    </source>
</evidence>